<dbReference type="InParanoid" id="A0A0Q3MKY8"/>
<dbReference type="EnsemblPlants" id="KQK04966">
    <property type="protein sequence ID" value="KQK04966"/>
    <property type="gene ID" value="BRADI_2g17059v3"/>
</dbReference>
<name>A0A0Q3MKY8_BRADI</name>
<dbReference type="Pfam" id="PF07797">
    <property type="entry name" value="DUF1639"/>
    <property type="match status" value="1"/>
</dbReference>
<proteinExistence type="predicted"/>
<dbReference type="Gramene" id="KQK04966">
    <property type="protein sequence ID" value="KQK04966"/>
    <property type="gene ID" value="BRADI_2g17059v3"/>
</dbReference>
<protein>
    <submittedName>
        <fullName evidence="2 3">Uncharacterized protein</fullName>
    </submittedName>
</protein>
<dbReference type="EMBL" id="CM000881">
    <property type="protein sequence ID" value="KQK04966.1"/>
    <property type="molecule type" value="Genomic_DNA"/>
</dbReference>
<dbReference type="STRING" id="15368.A0A0Q3MKY8"/>
<dbReference type="InterPro" id="IPR012438">
    <property type="entry name" value="DUF1639"/>
</dbReference>
<reference evidence="2 3" key="1">
    <citation type="journal article" date="2010" name="Nature">
        <title>Genome sequencing and analysis of the model grass Brachypodium distachyon.</title>
        <authorList>
            <consortium name="International Brachypodium Initiative"/>
        </authorList>
    </citation>
    <scope>NUCLEOTIDE SEQUENCE [LARGE SCALE GENOMIC DNA]</scope>
    <source>
        <strain evidence="2 3">Bd21</strain>
    </source>
</reference>
<dbReference type="ExpressionAtlas" id="A0A0Q3MKY8">
    <property type="expression patterns" value="baseline"/>
</dbReference>
<gene>
    <name evidence="2" type="ORF">BRADI_2g17059v3</name>
</gene>
<evidence type="ECO:0000313" key="3">
    <source>
        <dbReference type="EnsemblPlants" id="KQK04966"/>
    </source>
</evidence>
<organism evidence="2">
    <name type="scientific">Brachypodium distachyon</name>
    <name type="common">Purple false brome</name>
    <name type="synonym">Trachynia distachya</name>
    <dbReference type="NCBI Taxonomy" id="15368"/>
    <lineage>
        <taxon>Eukaryota</taxon>
        <taxon>Viridiplantae</taxon>
        <taxon>Streptophyta</taxon>
        <taxon>Embryophyta</taxon>
        <taxon>Tracheophyta</taxon>
        <taxon>Spermatophyta</taxon>
        <taxon>Magnoliopsida</taxon>
        <taxon>Liliopsida</taxon>
        <taxon>Poales</taxon>
        <taxon>Poaceae</taxon>
        <taxon>BOP clade</taxon>
        <taxon>Pooideae</taxon>
        <taxon>Stipodae</taxon>
        <taxon>Brachypodieae</taxon>
        <taxon>Brachypodium</taxon>
    </lineage>
</organism>
<dbReference type="PANTHER" id="PTHR33130:SF33">
    <property type="entry name" value="PUTATIVE (DUF1639)-RELATED"/>
    <property type="match status" value="1"/>
</dbReference>
<feature type="compositionally biased region" description="Basic residues" evidence="1">
    <location>
        <begin position="81"/>
        <end position="92"/>
    </location>
</feature>
<reference evidence="2" key="2">
    <citation type="submission" date="2017-06" db="EMBL/GenBank/DDBJ databases">
        <title>WGS assembly of Brachypodium distachyon.</title>
        <authorList>
            <consortium name="The International Brachypodium Initiative"/>
            <person name="Lucas S."/>
            <person name="Harmon-Smith M."/>
            <person name="Lail K."/>
            <person name="Tice H."/>
            <person name="Grimwood J."/>
            <person name="Bruce D."/>
            <person name="Barry K."/>
            <person name="Shu S."/>
            <person name="Lindquist E."/>
            <person name="Wang M."/>
            <person name="Pitluck S."/>
            <person name="Vogel J.P."/>
            <person name="Garvin D.F."/>
            <person name="Mockler T.C."/>
            <person name="Schmutz J."/>
            <person name="Rokhsar D."/>
            <person name="Bevan M.W."/>
        </authorList>
    </citation>
    <scope>NUCLEOTIDE SEQUENCE</scope>
    <source>
        <strain evidence="2">Bd21</strain>
    </source>
</reference>
<reference evidence="3" key="3">
    <citation type="submission" date="2018-08" db="UniProtKB">
        <authorList>
            <consortium name="EnsemblPlants"/>
        </authorList>
    </citation>
    <scope>IDENTIFICATION</scope>
    <source>
        <strain evidence="3">cv. Bd21</strain>
    </source>
</reference>
<dbReference type="AlphaFoldDB" id="A0A0Q3MKY8"/>
<dbReference type="PANTHER" id="PTHR33130">
    <property type="entry name" value="PUTATIVE (DUF1639)-RELATED"/>
    <property type="match status" value="1"/>
</dbReference>
<evidence type="ECO:0000256" key="1">
    <source>
        <dbReference type="SAM" id="MobiDB-lite"/>
    </source>
</evidence>
<evidence type="ECO:0000313" key="2">
    <source>
        <dbReference type="EMBL" id="KQK04966.1"/>
    </source>
</evidence>
<accession>A0A0Q3MKY8</accession>
<dbReference type="OrthoDB" id="769821at2759"/>
<sequence length="106" mass="12032">METDNGAAQAPAALSVPRKLELPKLRFKLTKEEIEKDFMMMTGKLPCPKKHPKTVEKKIKLITPGAYLPDVNMGRYTVRIRKSRKDKQRKAGLKGMMEDESSNDSN</sequence>
<evidence type="ECO:0000313" key="4">
    <source>
        <dbReference type="Proteomes" id="UP000008810"/>
    </source>
</evidence>
<feature type="region of interest" description="Disordered" evidence="1">
    <location>
        <begin position="81"/>
        <end position="106"/>
    </location>
</feature>
<dbReference type="Proteomes" id="UP000008810">
    <property type="component" value="Chromosome 2"/>
</dbReference>
<keyword evidence="4" id="KW-1185">Reference proteome</keyword>